<sequence length="144" mass="16289">MESALEPPIPADLPPIPADMDRERLDAMSRKIIGAAQKVSTKLGCGFLEKVYENALCVELARSAVPVEQQRSVLVEYEGTVVGEYIPDLVVDNEIIVELKVSDFLTRVDRAQCINYLRATGYRVCLLLNFGQRRLEVRRLVHRF</sequence>
<dbReference type="InterPro" id="IPR026350">
    <property type="entry name" value="GxxExxY"/>
</dbReference>
<keyword evidence="2" id="KW-1185">Reference proteome</keyword>
<accession>A0A6M4GPC0</accession>
<name>A0A6M4GPC0_9PROT</name>
<dbReference type="Proteomes" id="UP000501534">
    <property type="component" value="Chromosome"/>
</dbReference>
<protein>
    <recommendedName>
        <fullName evidence="3">GxxExxY protein</fullName>
    </recommendedName>
</protein>
<evidence type="ECO:0000313" key="1">
    <source>
        <dbReference type="EMBL" id="QJR09160.1"/>
    </source>
</evidence>
<dbReference type="Pfam" id="PF13366">
    <property type="entry name" value="PDDEXK_3"/>
    <property type="match status" value="1"/>
</dbReference>
<gene>
    <name evidence="1" type="ORF">DSM104443_00196</name>
</gene>
<dbReference type="EMBL" id="CP053069">
    <property type="protein sequence ID" value="QJR09160.1"/>
    <property type="molecule type" value="Genomic_DNA"/>
</dbReference>
<evidence type="ECO:0008006" key="3">
    <source>
        <dbReference type="Google" id="ProtNLM"/>
    </source>
</evidence>
<dbReference type="NCBIfam" id="TIGR04256">
    <property type="entry name" value="GxxExxY"/>
    <property type="match status" value="1"/>
</dbReference>
<dbReference type="KEGG" id="uru:DSM104443_00196"/>
<reference evidence="1 2" key="1">
    <citation type="submission" date="2020-04" db="EMBL/GenBank/DDBJ databases">
        <title>Usitatibacter rugosus gen. nov., sp. nov. and Usitatibacter palustris sp. nov., novel members of Usitatibacteraceae fam. nov. within the order Nitrosomonadales isolated from soil.</title>
        <authorList>
            <person name="Huber K.J."/>
            <person name="Neumann-Schaal M."/>
            <person name="Geppert A."/>
            <person name="Luckner M."/>
            <person name="Wanner G."/>
            <person name="Overmann J."/>
        </authorList>
    </citation>
    <scope>NUCLEOTIDE SEQUENCE [LARGE SCALE GENOMIC DNA]</scope>
    <source>
        <strain evidence="1 2">0125_3</strain>
    </source>
</reference>
<dbReference type="AlphaFoldDB" id="A0A6M4GPC0"/>
<proteinExistence type="predicted"/>
<organism evidence="1 2">
    <name type="scientific">Usitatibacter rugosus</name>
    <dbReference type="NCBI Taxonomy" id="2732067"/>
    <lineage>
        <taxon>Bacteria</taxon>
        <taxon>Pseudomonadati</taxon>
        <taxon>Pseudomonadota</taxon>
        <taxon>Betaproteobacteria</taxon>
        <taxon>Nitrosomonadales</taxon>
        <taxon>Usitatibacteraceae</taxon>
        <taxon>Usitatibacter</taxon>
    </lineage>
</organism>
<evidence type="ECO:0000313" key="2">
    <source>
        <dbReference type="Proteomes" id="UP000501534"/>
    </source>
</evidence>